<comment type="caution">
    <text evidence="2">The sequence shown here is derived from an EMBL/GenBank/DDBJ whole genome shotgun (WGS) entry which is preliminary data.</text>
</comment>
<evidence type="ECO:0000256" key="1">
    <source>
        <dbReference type="SAM" id="MobiDB-lite"/>
    </source>
</evidence>
<evidence type="ECO:0000313" key="2">
    <source>
        <dbReference type="EMBL" id="PGH06389.1"/>
    </source>
</evidence>
<gene>
    <name evidence="2" type="ORF">GX51_02401</name>
</gene>
<dbReference type="EMBL" id="PDNC01000022">
    <property type="protein sequence ID" value="PGH06389.1"/>
    <property type="molecule type" value="Genomic_DNA"/>
</dbReference>
<dbReference type="Proteomes" id="UP000224080">
    <property type="component" value="Unassembled WGS sequence"/>
</dbReference>
<feature type="compositionally biased region" description="Low complexity" evidence="1">
    <location>
        <begin position="166"/>
        <end position="179"/>
    </location>
</feature>
<dbReference type="AlphaFoldDB" id="A0A2B7XBX4"/>
<accession>A0A2B7XBX4</accession>
<feature type="region of interest" description="Disordered" evidence="1">
    <location>
        <begin position="47"/>
        <end position="134"/>
    </location>
</feature>
<protein>
    <submittedName>
        <fullName evidence="2">Uncharacterized protein</fullName>
    </submittedName>
</protein>
<feature type="compositionally biased region" description="Basic residues" evidence="1">
    <location>
        <begin position="180"/>
        <end position="190"/>
    </location>
</feature>
<name>A0A2B7XBX4_9EURO</name>
<feature type="region of interest" description="Disordered" evidence="1">
    <location>
        <begin position="166"/>
        <end position="190"/>
    </location>
</feature>
<proteinExistence type="predicted"/>
<sequence length="299" mass="32769">MSITNGTVPFRAGEQTVLLGRMYAVSFKGMGMGSTYLQIQYTRPGATRPTRLQDHTRHKYNPYRAKTKADDACQDPPSPRAANGRLLLGPKRLAPSGPTQGDSSLPAPITTPYADNGGKDGNDGNDGNDSGNRDTRCSLFPRLLRCASSSPHRRRRRLLILFSSSSSSTSTSSSSSSSSSRHHQHPRRRISRCHDPVHAYIFIRSLPLSRACRLSSSCPPRRQLGCAILALLRSSSSSSLPLSLSPFANNSTNPSIDPSIHRFIRLQSHCPSPLPREQNHTTPPVSICLNQSTLHRYNT</sequence>
<organism evidence="2 3">
    <name type="scientific">Blastomyces parvus</name>
    <dbReference type="NCBI Taxonomy" id="2060905"/>
    <lineage>
        <taxon>Eukaryota</taxon>
        <taxon>Fungi</taxon>
        <taxon>Dikarya</taxon>
        <taxon>Ascomycota</taxon>
        <taxon>Pezizomycotina</taxon>
        <taxon>Eurotiomycetes</taxon>
        <taxon>Eurotiomycetidae</taxon>
        <taxon>Onygenales</taxon>
        <taxon>Ajellomycetaceae</taxon>
        <taxon>Blastomyces</taxon>
    </lineage>
</organism>
<evidence type="ECO:0000313" key="3">
    <source>
        <dbReference type="Proteomes" id="UP000224080"/>
    </source>
</evidence>
<reference evidence="2 3" key="1">
    <citation type="submission" date="2017-10" db="EMBL/GenBank/DDBJ databases">
        <title>Comparative genomics in systemic dimorphic fungi from Ajellomycetaceae.</title>
        <authorList>
            <person name="Munoz J.F."/>
            <person name="Mcewen J.G."/>
            <person name="Clay O.K."/>
            <person name="Cuomo C.A."/>
        </authorList>
    </citation>
    <scope>NUCLEOTIDE SEQUENCE [LARGE SCALE GENOMIC DNA]</scope>
    <source>
        <strain evidence="2 3">UAMH130</strain>
    </source>
</reference>
<keyword evidence="3" id="KW-1185">Reference proteome</keyword>